<name>A0A381S8C1_9ZZZZ</name>
<evidence type="ECO:0000313" key="1">
    <source>
        <dbReference type="EMBL" id="SUZ99759.1"/>
    </source>
</evidence>
<proteinExistence type="predicted"/>
<reference evidence="1" key="1">
    <citation type="submission" date="2018-05" db="EMBL/GenBank/DDBJ databases">
        <authorList>
            <person name="Lanie J.A."/>
            <person name="Ng W.-L."/>
            <person name="Kazmierczak K.M."/>
            <person name="Andrzejewski T.M."/>
            <person name="Davidsen T.M."/>
            <person name="Wayne K.J."/>
            <person name="Tettelin H."/>
            <person name="Glass J.I."/>
            <person name="Rusch D."/>
            <person name="Podicherti R."/>
            <person name="Tsui H.-C.T."/>
            <person name="Winkler M.E."/>
        </authorList>
    </citation>
    <scope>NUCLEOTIDE SEQUENCE</scope>
</reference>
<accession>A0A381S8C1</accession>
<protein>
    <submittedName>
        <fullName evidence="1">Uncharacterized protein</fullName>
    </submittedName>
</protein>
<dbReference type="AlphaFoldDB" id="A0A381S8C1"/>
<gene>
    <name evidence="1" type="ORF">METZ01_LOCUS52613</name>
</gene>
<organism evidence="1">
    <name type="scientific">marine metagenome</name>
    <dbReference type="NCBI Taxonomy" id="408172"/>
    <lineage>
        <taxon>unclassified sequences</taxon>
        <taxon>metagenomes</taxon>
        <taxon>ecological metagenomes</taxon>
    </lineage>
</organism>
<sequence>MVEEWIWNKVLKFFPYYMCKLMLFDKKQFIPLSISMDLL</sequence>
<dbReference type="EMBL" id="UINC01002735">
    <property type="protein sequence ID" value="SUZ99759.1"/>
    <property type="molecule type" value="Genomic_DNA"/>
</dbReference>